<dbReference type="RefSeq" id="WP_150209785.1">
    <property type="nucleotide sequence ID" value="NZ_CP029190.1"/>
</dbReference>
<feature type="transmembrane region" description="Helical" evidence="1">
    <location>
        <begin position="53"/>
        <end position="76"/>
    </location>
</feature>
<name>A0A5P2D512_STRVZ</name>
<reference evidence="2 3" key="1">
    <citation type="submission" date="2018-05" db="EMBL/GenBank/DDBJ databases">
        <title>Streptomyces venezuelae.</title>
        <authorList>
            <person name="Kim W."/>
            <person name="Lee N."/>
            <person name="Cho B.-K."/>
        </authorList>
    </citation>
    <scope>NUCLEOTIDE SEQUENCE [LARGE SCALE GENOMIC DNA]</scope>
    <source>
        <strain evidence="2 3">ATCC 21782</strain>
    </source>
</reference>
<keyword evidence="1" id="KW-0472">Membrane</keyword>
<evidence type="ECO:0000313" key="2">
    <source>
        <dbReference type="EMBL" id="QES50186.1"/>
    </source>
</evidence>
<sequence length="205" mass="23268">MNMHNTQPPAAAGGCLGGVAKVVAVLVVLPLRAVWVCFVWVCRVIGRYLLAPLVTYVLEPVVRFTGWVLGWVLRIFVGWPCRFLWRYLLKPVGQFLHLYLLAPVGRFLFRWVLQPLGHAAVWLAGVLMEYLFAPLYRYVLTPLGHLTVWAWDIAGRILRVLGWVLIGWAAVKVYTYVLKPLGHILRDAWRAVRAAAREARIALFG</sequence>
<keyword evidence="1" id="KW-0812">Transmembrane</keyword>
<evidence type="ECO:0000313" key="3">
    <source>
        <dbReference type="Proteomes" id="UP000325211"/>
    </source>
</evidence>
<accession>A0A5P2D512</accession>
<feature type="transmembrane region" description="Helical" evidence="1">
    <location>
        <begin position="160"/>
        <end position="178"/>
    </location>
</feature>
<gene>
    <name evidence="2" type="ORF">DEJ50_22505</name>
</gene>
<organism evidence="2 3">
    <name type="scientific">Streptomyces venezuelae</name>
    <dbReference type="NCBI Taxonomy" id="54571"/>
    <lineage>
        <taxon>Bacteria</taxon>
        <taxon>Bacillati</taxon>
        <taxon>Actinomycetota</taxon>
        <taxon>Actinomycetes</taxon>
        <taxon>Kitasatosporales</taxon>
        <taxon>Streptomycetaceae</taxon>
        <taxon>Streptomyces</taxon>
    </lineage>
</organism>
<evidence type="ECO:0000256" key="1">
    <source>
        <dbReference type="SAM" id="Phobius"/>
    </source>
</evidence>
<feature type="transmembrane region" description="Helical" evidence="1">
    <location>
        <begin position="96"/>
        <end position="113"/>
    </location>
</feature>
<dbReference type="EMBL" id="CP029190">
    <property type="protein sequence ID" value="QES50186.1"/>
    <property type="molecule type" value="Genomic_DNA"/>
</dbReference>
<proteinExistence type="predicted"/>
<keyword evidence="1" id="KW-1133">Transmembrane helix</keyword>
<dbReference type="AlphaFoldDB" id="A0A5P2D512"/>
<feature type="transmembrane region" description="Helical" evidence="1">
    <location>
        <begin position="120"/>
        <end position="140"/>
    </location>
</feature>
<protein>
    <submittedName>
        <fullName evidence="2">Uncharacterized protein</fullName>
    </submittedName>
</protein>
<dbReference type="Proteomes" id="UP000325211">
    <property type="component" value="Chromosome"/>
</dbReference>
<dbReference type="OrthoDB" id="4538058at2"/>